<keyword evidence="8 10" id="KW-0472">Membrane</keyword>
<dbReference type="Pfam" id="PF16327">
    <property type="entry name" value="CcmF_C"/>
    <property type="match status" value="1"/>
</dbReference>
<dbReference type="GO" id="GO:0020037">
    <property type="term" value="F:heme binding"/>
    <property type="evidence" value="ECO:0007669"/>
    <property type="project" value="InterPro"/>
</dbReference>
<evidence type="ECO:0000256" key="2">
    <source>
        <dbReference type="ARBA" id="ARBA00009186"/>
    </source>
</evidence>
<feature type="transmembrane region" description="Helical" evidence="10">
    <location>
        <begin position="397"/>
        <end position="417"/>
    </location>
</feature>
<dbReference type="PANTHER" id="PTHR43653:SF1">
    <property type="entry name" value="CYTOCHROME C-TYPE BIOGENESIS PROTEIN CCMF"/>
    <property type="match status" value="1"/>
</dbReference>
<evidence type="ECO:0000259" key="11">
    <source>
        <dbReference type="Pfam" id="PF01578"/>
    </source>
</evidence>
<organism evidence="13 14">
    <name type="scientific">Ruegeria pomeroyi</name>
    <dbReference type="NCBI Taxonomy" id="89184"/>
    <lineage>
        <taxon>Bacteria</taxon>
        <taxon>Pseudomonadati</taxon>
        <taxon>Pseudomonadota</taxon>
        <taxon>Alphaproteobacteria</taxon>
        <taxon>Rhodobacterales</taxon>
        <taxon>Roseobacteraceae</taxon>
        <taxon>Ruegeria</taxon>
    </lineage>
</organism>
<evidence type="ECO:0000256" key="1">
    <source>
        <dbReference type="ARBA" id="ARBA00004429"/>
    </source>
</evidence>
<sequence length="666" mass="72338">MIETSIELGQFAVSLALILSVFGCFQAVLAARSGAASRLVSARNAIFANFVLATIGCAVLIQAFVTSDFSVAYVAQNSNRDLPMLYKVTAMWGAHEGSLLLWLWYLTLFSAAAVWLHWRDYPKSMPWVIATLAAIQLGFLAFVVFLSNPFLTLTPMPGNGRDLNPLLQDPGLAFHPPVLYLGYVGFAVPFAFAIASLIRGQTGVEWVTVVRRWVLFAWTALTSGIICGGYWAYYELGWGGYWAWDPVENASLMPWLTGTALLHSMMVQDKRGMFRAWNVFLVVTTFLLTLLGTFLVRSGVLTSVHAFAVDPGRGAYMLGFMTVAMVVGYGLIILRADRLQDDGGISSLLSREAAILGNTVLLLVVTATVMAGTLFPLVVEVFSDAKISIGAPYYNKVIVPIMVALVFLLGLGPSVPWRQMSAKRFVGRFRLPLAFAGLTAVAAVLVSEAGIITLAAIFAVGFAGFASLADIASAIAARRRVMEQGVLRATGDVLTHSRQRIGALIIHFGVVMIGAGMIASGLFQTTQTVAMRIGDRAEAGGYTLTLRELQDTGSANYNARVARFSISRDGELLFEMAPEKRFYPVREMATTEIAIRSSLAGDLYMVMGDEDGQGTVVVRIFWNPLVNWIWLGWLVLLLGALLSLSKPSRRAARSRTPEPIEGVPAE</sequence>
<evidence type="ECO:0000259" key="12">
    <source>
        <dbReference type="Pfam" id="PF16327"/>
    </source>
</evidence>
<feature type="transmembrane region" description="Helical" evidence="10">
    <location>
        <begin position="178"/>
        <end position="198"/>
    </location>
</feature>
<feature type="transmembrane region" description="Helical" evidence="10">
    <location>
        <begin position="625"/>
        <end position="645"/>
    </location>
</feature>
<keyword evidence="4" id="KW-0997">Cell inner membrane</keyword>
<gene>
    <name evidence="13" type="ORF">HW564_07735</name>
</gene>
<dbReference type="InterPro" id="IPR003567">
    <property type="entry name" value="Cyt_c_biogenesis"/>
</dbReference>
<keyword evidence="3" id="KW-1003">Cell membrane</keyword>
<feature type="domain" description="Cytochrome c-type biogenesis protein CcmF C-terminal" evidence="12">
    <location>
        <begin position="320"/>
        <end position="645"/>
    </location>
</feature>
<dbReference type="GO" id="GO:0016829">
    <property type="term" value="F:lyase activity"/>
    <property type="evidence" value="ECO:0007669"/>
    <property type="project" value="UniProtKB-KW"/>
</dbReference>
<dbReference type="InterPro" id="IPR003568">
    <property type="entry name" value="Cyt_c_biogenesis_CcmF"/>
</dbReference>
<feature type="transmembrane region" description="Helical" evidence="10">
    <location>
        <begin position="501"/>
        <end position="523"/>
    </location>
</feature>
<keyword evidence="7 10" id="KW-1133">Transmembrane helix</keyword>
<evidence type="ECO:0000256" key="9">
    <source>
        <dbReference type="ARBA" id="ARBA00037230"/>
    </source>
</evidence>
<dbReference type="GO" id="GO:0005886">
    <property type="term" value="C:plasma membrane"/>
    <property type="evidence" value="ECO:0007669"/>
    <property type="project" value="UniProtKB-SubCell"/>
</dbReference>
<evidence type="ECO:0000256" key="10">
    <source>
        <dbReference type="SAM" id="Phobius"/>
    </source>
</evidence>
<name>A0A850LFU6_9RHOB</name>
<dbReference type="GO" id="GO:0017004">
    <property type="term" value="P:cytochrome complex assembly"/>
    <property type="evidence" value="ECO:0007669"/>
    <property type="project" value="UniProtKB-KW"/>
</dbReference>
<feature type="transmembrane region" description="Helical" evidence="10">
    <location>
        <begin position="12"/>
        <end position="32"/>
    </location>
</feature>
<dbReference type="InterPro" id="IPR002541">
    <property type="entry name" value="Cyt_c_assembly"/>
</dbReference>
<feature type="transmembrane region" description="Helical" evidence="10">
    <location>
        <begin position="452"/>
        <end position="477"/>
    </location>
</feature>
<feature type="transmembrane region" description="Helical" evidence="10">
    <location>
        <begin position="125"/>
        <end position="146"/>
    </location>
</feature>
<evidence type="ECO:0000256" key="5">
    <source>
        <dbReference type="ARBA" id="ARBA00022692"/>
    </source>
</evidence>
<evidence type="ECO:0000313" key="13">
    <source>
        <dbReference type="EMBL" id="NVK96803.1"/>
    </source>
</evidence>
<dbReference type="NCBIfam" id="NF007691">
    <property type="entry name" value="PRK10369.1"/>
    <property type="match status" value="1"/>
</dbReference>
<dbReference type="PRINTS" id="PR01410">
    <property type="entry name" value="CCBIOGENESIS"/>
</dbReference>
<accession>A0A850LFU6</accession>
<feature type="transmembrane region" description="Helical" evidence="10">
    <location>
        <begin position="355"/>
        <end position="377"/>
    </location>
</feature>
<dbReference type="Pfam" id="PF01578">
    <property type="entry name" value="Cytochrom_C_asm"/>
    <property type="match status" value="1"/>
</dbReference>
<evidence type="ECO:0000313" key="14">
    <source>
        <dbReference type="Proteomes" id="UP000565723"/>
    </source>
</evidence>
<protein>
    <submittedName>
        <fullName evidence="13">Heme lyase CcmF/NrfE family subunit</fullName>
    </submittedName>
</protein>
<feature type="transmembrane region" description="Helical" evidence="10">
    <location>
        <begin position="44"/>
        <end position="65"/>
    </location>
</feature>
<dbReference type="PANTHER" id="PTHR43653">
    <property type="entry name" value="CYTOCHROME C ASSEMBLY PROTEIN-RELATED"/>
    <property type="match status" value="1"/>
</dbReference>
<feature type="transmembrane region" description="Helical" evidence="10">
    <location>
        <begin position="252"/>
        <end position="269"/>
    </location>
</feature>
<reference evidence="13 14" key="1">
    <citation type="journal article" date="2020" name="Proc. Natl. Acad. Sci. U.S.A.">
        <title>Ecological drivers of bacterial community assembly in synthetic phycospheres.</title>
        <authorList>
            <person name="Fu H."/>
            <person name="Uchimiya M."/>
            <person name="Gore J."/>
            <person name="Moran M.A."/>
        </authorList>
    </citation>
    <scope>NUCLEOTIDE SEQUENCE [LARGE SCALE GENOMIC DNA]</scope>
    <source>
        <strain evidence="13">HF-Din03</strain>
    </source>
</reference>
<dbReference type="Proteomes" id="UP000565723">
    <property type="component" value="Unassembled WGS sequence"/>
</dbReference>
<dbReference type="AlphaFoldDB" id="A0A850LFU6"/>
<keyword evidence="5 10" id="KW-0812">Transmembrane</keyword>
<dbReference type="GO" id="GO:0015232">
    <property type="term" value="F:heme transmembrane transporter activity"/>
    <property type="evidence" value="ECO:0007669"/>
    <property type="project" value="InterPro"/>
</dbReference>
<dbReference type="OMA" id="TKTRRMQ"/>
<comment type="subcellular location">
    <subcellularLocation>
        <location evidence="1">Cell inner membrane</location>
        <topology evidence="1">Multi-pass membrane protein</topology>
    </subcellularLocation>
</comment>
<feature type="transmembrane region" description="Helical" evidence="10">
    <location>
        <begin position="99"/>
        <end position="118"/>
    </location>
</feature>
<evidence type="ECO:0000256" key="3">
    <source>
        <dbReference type="ARBA" id="ARBA00022475"/>
    </source>
</evidence>
<keyword evidence="13" id="KW-0456">Lyase</keyword>
<feature type="transmembrane region" description="Helical" evidence="10">
    <location>
        <begin position="429"/>
        <end position="446"/>
    </location>
</feature>
<feature type="transmembrane region" description="Helical" evidence="10">
    <location>
        <begin position="276"/>
        <end position="295"/>
    </location>
</feature>
<feature type="transmembrane region" description="Helical" evidence="10">
    <location>
        <begin position="315"/>
        <end position="334"/>
    </location>
</feature>
<proteinExistence type="inferred from homology"/>
<feature type="domain" description="Cytochrome c assembly protein" evidence="11">
    <location>
        <begin position="92"/>
        <end position="298"/>
    </location>
</feature>
<dbReference type="PRINTS" id="PR01411">
    <property type="entry name" value="CCMFBIOGNSIS"/>
</dbReference>
<comment type="function">
    <text evidence="9">Required for the biogenesis of c-type cytochromes. Possible subunit of a heme lyase.</text>
</comment>
<evidence type="ECO:0000256" key="4">
    <source>
        <dbReference type="ARBA" id="ARBA00022519"/>
    </source>
</evidence>
<keyword evidence="6" id="KW-0201">Cytochrome c-type biogenesis</keyword>
<feature type="transmembrane region" description="Helical" evidence="10">
    <location>
        <begin position="210"/>
        <end position="232"/>
    </location>
</feature>
<dbReference type="NCBIfam" id="TIGR00353">
    <property type="entry name" value="nrfE"/>
    <property type="match status" value="1"/>
</dbReference>
<comment type="caution">
    <text evidence="13">The sequence shown here is derived from an EMBL/GenBank/DDBJ whole genome shotgun (WGS) entry which is preliminary data.</text>
</comment>
<evidence type="ECO:0000256" key="7">
    <source>
        <dbReference type="ARBA" id="ARBA00022989"/>
    </source>
</evidence>
<dbReference type="RefSeq" id="WP_011241977.1">
    <property type="nucleotide sequence ID" value="NZ_JABXIY010000020.1"/>
</dbReference>
<evidence type="ECO:0000256" key="8">
    <source>
        <dbReference type="ARBA" id="ARBA00023136"/>
    </source>
</evidence>
<dbReference type="InterPro" id="IPR032523">
    <property type="entry name" value="CcmF_C"/>
</dbReference>
<comment type="similarity">
    <text evidence="2">Belongs to the CcmF/CycK/Ccl1/NrfE/CcsA family.</text>
</comment>
<dbReference type="EMBL" id="JABXIY010000020">
    <property type="protein sequence ID" value="NVK96803.1"/>
    <property type="molecule type" value="Genomic_DNA"/>
</dbReference>
<evidence type="ECO:0000256" key="6">
    <source>
        <dbReference type="ARBA" id="ARBA00022748"/>
    </source>
</evidence>